<reference evidence="1" key="1">
    <citation type="submission" date="2020-11" db="EMBL/GenBank/DDBJ databases">
        <authorList>
            <person name="Kim M.K."/>
        </authorList>
    </citation>
    <scope>NUCLEOTIDE SEQUENCE</scope>
    <source>
        <strain evidence="1">BT350</strain>
    </source>
</reference>
<organism evidence="1 2">
    <name type="scientific">Microvirga alba</name>
    <dbReference type="NCBI Taxonomy" id="2791025"/>
    <lineage>
        <taxon>Bacteria</taxon>
        <taxon>Pseudomonadati</taxon>
        <taxon>Pseudomonadota</taxon>
        <taxon>Alphaproteobacteria</taxon>
        <taxon>Hyphomicrobiales</taxon>
        <taxon>Methylobacteriaceae</taxon>
        <taxon>Microvirga</taxon>
    </lineage>
</organism>
<proteinExistence type="predicted"/>
<evidence type="ECO:0000313" key="1">
    <source>
        <dbReference type="EMBL" id="MBF9235547.1"/>
    </source>
</evidence>
<sequence>MADIFDRASEREMMNLDQALKAQRAKAEATPRRQGTGCCQNPACGEDFEGDMMRLFCGPKCAEEFTRYTGQN</sequence>
<dbReference type="EMBL" id="JADQDO010000016">
    <property type="protein sequence ID" value="MBF9235547.1"/>
    <property type="molecule type" value="Genomic_DNA"/>
</dbReference>
<evidence type="ECO:0000313" key="2">
    <source>
        <dbReference type="Proteomes" id="UP000599312"/>
    </source>
</evidence>
<name>A0A931BZ99_9HYPH</name>
<keyword evidence="2" id="KW-1185">Reference proteome</keyword>
<dbReference type="AlphaFoldDB" id="A0A931BZ99"/>
<comment type="caution">
    <text evidence="1">The sequence shown here is derived from an EMBL/GenBank/DDBJ whole genome shotgun (WGS) entry which is preliminary data.</text>
</comment>
<accession>A0A931BZ99</accession>
<dbReference type="RefSeq" id="WP_196273543.1">
    <property type="nucleotide sequence ID" value="NZ_JADQDO010000016.1"/>
</dbReference>
<gene>
    <name evidence="1" type="ORF">I2H38_19480</name>
</gene>
<protein>
    <submittedName>
        <fullName evidence="1">Uncharacterized protein</fullName>
    </submittedName>
</protein>
<dbReference type="Proteomes" id="UP000599312">
    <property type="component" value="Unassembled WGS sequence"/>
</dbReference>